<feature type="transmembrane region" description="Helical" evidence="2">
    <location>
        <begin position="106"/>
        <end position="124"/>
    </location>
</feature>
<keyword evidence="4" id="KW-1185">Reference proteome</keyword>
<feature type="transmembrane region" description="Helical" evidence="2">
    <location>
        <begin position="47"/>
        <end position="68"/>
    </location>
</feature>
<feature type="transmembrane region" description="Helical" evidence="2">
    <location>
        <begin position="74"/>
        <end position="99"/>
    </location>
</feature>
<dbReference type="EMBL" id="JNBY01000149">
    <property type="protein sequence ID" value="KDN81236.1"/>
    <property type="molecule type" value="Genomic_DNA"/>
</dbReference>
<gene>
    <name evidence="3" type="ORF">KCH_70470</name>
</gene>
<keyword evidence="2" id="KW-0812">Transmembrane</keyword>
<organism evidence="3 4">
    <name type="scientific">Kitasatospora cheerisanensis KCTC 2395</name>
    <dbReference type="NCBI Taxonomy" id="1348663"/>
    <lineage>
        <taxon>Bacteria</taxon>
        <taxon>Bacillati</taxon>
        <taxon>Actinomycetota</taxon>
        <taxon>Actinomycetes</taxon>
        <taxon>Kitasatosporales</taxon>
        <taxon>Streptomycetaceae</taxon>
        <taxon>Kitasatospora</taxon>
    </lineage>
</organism>
<evidence type="ECO:0000256" key="1">
    <source>
        <dbReference type="SAM" id="MobiDB-lite"/>
    </source>
</evidence>
<proteinExistence type="predicted"/>
<accession>A0A066YT37</accession>
<dbReference type="eggNOG" id="ENOG50337XG">
    <property type="taxonomic scope" value="Bacteria"/>
</dbReference>
<feature type="compositionally biased region" description="Pro residues" evidence="1">
    <location>
        <begin position="19"/>
        <end position="29"/>
    </location>
</feature>
<dbReference type="PATRIC" id="fig|1348663.4.peg.6819"/>
<feature type="transmembrane region" description="Helical" evidence="2">
    <location>
        <begin position="130"/>
        <end position="152"/>
    </location>
</feature>
<sequence>MAASAVPEPAVPRSAVPDPAVPDPAVPRPVVPEDAARTGAAGRVLRGLAALHTVAVYGQPVFAGVYLSGAYDGLGWHLAGANAVTSLGYLQLIAAVVLWFRSRLGWPLVGTALVVIAETVQYFAGLDGALWLHLPLGVATIVGLTVLTLGLLRVPLPGRGPAVRGE</sequence>
<dbReference type="RefSeq" id="WP_208866013.1">
    <property type="nucleotide sequence ID" value="NZ_KK853997.1"/>
</dbReference>
<comment type="caution">
    <text evidence="3">The sequence shown here is derived from an EMBL/GenBank/DDBJ whole genome shotgun (WGS) entry which is preliminary data.</text>
</comment>
<evidence type="ECO:0000313" key="4">
    <source>
        <dbReference type="Proteomes" id="UP000027178"/>
    </source>
</evidence>
<evidence type="ECO:0000313" key="3">
    <source>
        <dbReference type="EMBL" id="KDN81236.1"/>
    </source>
</evidence>
<feature type="region of interest" description="Disordered" evidence="1">
    <location>
        <begin position="1"/>
        <end position="29"/>
    </location>
</feature>
<keyword evidence="2" id="KW-1133">Transmembrane helix</keyword>
<keyword evidence="2" id="KW-0472">Membrane</keyword>
<dbReference type="Proteomes" id="UP000027178">
    <property type="component" value="Unassembled WGS sequence"/>
</dbReference>
<reference evidence="3 4" key="1">
    <citation type="submission" date="2014-05" db="EMBL/GenBank/DDBJ databases">
        <title>Draft Genome Sequence of Kitasatospora cheerisanensis KCTC 2395.</title>
        <authorList>
            <person name="Nam D.H."/>
        </authorList>
    </citation>
    <scope>NUCLEOTIDE SEQUENCE [LARGE SCALE GENOMIC DNA]</scope>
    <source>
        <strain evidence="3 4">KCTC 2395</strain>
    </source>
</reference>
<name>A0A066YT37_9ACTN</name>
<dbReference type="AlphaFoldDB" id="A0A066YT37"/>
<protein>
    <submittedName>
        <fullName evidence="3">Uncharacterized protein</fullName>
    </submittedName>
</protein>
<dbReference type="HOGENOM" id="CLU_1600518_0_0_11"/>
<evidence type="ECO:0000256" key="2">
    <source>
        <dbReference type="SAM" id="Phobius"/>
    </source>
</evidence>